<dbReference type="EMBL" id="CP014527">
    <property type="protein sequence ID" value="AMW35818.1"/>
    <property type="molecule type" value="Genomic_DNA"/>
</dbReference>
<dbReference type="InterPro" id="IPR011051">
    <property type="entry name" value="RmlC_Cupin_sf"/>
</dbReference>
<dbReference type="Gene3D" id="2.60.120.10">
    <property type="entry name" value="Jelly Rolls"/>
    <property type="match status" value="1"/>
</dbReference>
<dbReference type="CDD" id="cd20293">
    <property type="entry name" value="cupin_HutD_N"/>
    <property type="match status" value="1"/>
</dbReference>
<dbReference type="AlphaFoldDB" id="A0A145VQ31"/>
<evidence type="ECO:0000313" key="2">
    <source>
        <dbReference type="Proteomes" id="UP000076066"/>
    </source>
</evidence>
<proteinExistence type="predicted"/>
<sequence length="218" mass="24447">MGVIMGMRLLAPDRYRRMPWRNGRGMTTELAREPEDGMGNFLWRISISEVSRQGPFSLFPGYDRLVAVIEGEGMDLLLDGSLVERLSCKTEPYTFSGDRLAECRLIGGMIQDFNLIVDRHYGRATLHRIRKGPSLTVGGVGAIVLVYAVSGEAWIRFREQDEEQRIRLEEEHTLILEGDQVEITCPAAEAEALVSEVSIVERTNGHICFGAMEDNTLS</sequence>
<protein>
    <recommendedName>
        <fullName evidence="3">HutD-family protein</fullName>
    </recommendedName>
</protein>
<dbReference type="Proteomes" id="UP000076066">
    <property type="component" value="Plasmid unnamed 2"/>
</dbReference>
<organism evidence="1 2">
    <name type="scientific">Haematospirillum jordaniae</name>
    <dbReference type="NCBI Taxonomy" id="1549855"/>
    <lineage>
        <taxon>Bacteria</taxon>
        <taxon>Pseudomonadati</taxon>
        <taxon>Pseudomonadota</taxon>
        <taxon>Alphaproteobacteria</taxon>
        <taxon>Rhodospirillales</taxon>
        <taxon>Novispirillaceae</taxon>
        <taxon>Haematospirillum</taxon>
    </lineage>
</organism>
<keyword evidence="1" id="KW-0614">Plasmid</keyword>
<dbReference type="PANTHER" id="PTHR37943:SF1">
    <property type="entry name" value="PROTEIN VES"/>
    <property type="match status" value="1"/>
</dbReference>
<accession>A0A145VQ31</accession>
<evidence type="ECO:0000313" key="1">
    <source>
        <dbReference type="EMBL" id="AMW35818.1"/>
    </source>
</evidence>
<dbReference type="InterPro" id="IPR014710">
    <property type="entry name" value="RmlC-like_jellyroll"/>
</dbReference>
<dbReference type="OrthoDB" id="9800082at2"/>
<keyword evidence="2" id="KW-1185">Reference proteome</keyword>
<dbReference type="Pfam" id="PF05962">
    <property type="entry name" value="HutD"/>
    <property type="match status" value="1"/>
</dbReference>
<geneLocation type="plasmid" evidence="1 2">
    <name>unnamed 2</name>
</geneLocation>
<name>A0A145VQ31_9PROT</name>
<dbReference type="PANTHER" id="PTHR37943">
    <property type="entry name" value="PROTEIN VES"/>
    <property type="match status" value="1"/>
</dbReference>
<dbReference type="InterPro" id="IPR010282">
    <property type="entry name" value="Uncharacterised_HutD/Ves"/>
</dbReference>
<evidence type="ECO:0008006" key="3">
    <source>
        <dbReference type="Google" id="ProtNLM"/>
    </source>
</evidence>
<reference evidence="1 2" key="1">
    <citation type="submission" date="2016-02" db="EMBL/GenBank/DDBJ databases">
        <title>Complete Genome of H5569, the type strain of the newly described species Haematospirillium jordaniae.</title>
        <authorList>
            <person name="Nicholson A.C."/>
            <person name="Humrighouse B.W."/>
            <person name="Loparov V."/>
            <person name="McQuiston J.R."/>
        </authorList>
    </citation>
    <scope>NUCLEOTIDE SEQUENCE [LARGE SCALE GENOMIC DNA]</scope>
    <source>
        <strain evidence="1 2">H5569</strain>
        <plasmid evidence="2">Plasmid unnamed 2</plasmid>
    </source>
</reference>
<dbReference type="RefSeq" id="WP_066137137.1">
    <property type="nucleotide sequence ID" value="NZ_JAAVTC010000007.1"/>
</dbReference>
<dbReference type="SUPFAM" id="SSF51182">
    <property type="entry name" value="RmlC-like cupins"/>
    <property type="match status" value="1"/>
</dbReference>
<gene>
    <name evidence="1" type="ORF">AY555_10600</name>
</gene>
<dbReference type="KEGG" id="hjo:AY555_10600"/>